<comment type="similarity">
    <text evidence="1">Belongs to the transferase hexapeptide repeat family.</text>
</comment>
<dbReference type="EMBL" id="JBHMFC010000081">
    <property type="protein sequence ID" value="MFB9057599.1"/>
    <property type="molecule type" value="Genomic_DNA"/>
</dbReference>
<dbReference type="Proteomes" id="UP001589585">
    <property type="component" value="Unassembled WGS sequence"/>
</dbReference>
<dbReference type="SUPFAM" id="SSF51161">
    <property type="entry name" value="Trimeric LpxA-like enzymes"/>
    <property type="match status" value="1"/>
</dbReference>
<accession>A0ABV5FE09</accession>
<dbReference type="CDD" id="cd03360">
    <property type="entry name" value="LbH_AT_putative"/>
    <property type="match status" value="1"/>
</dbReference>
<dbReference type="PANTHER" id="PTHR43300:SF7">
    <property type="entry name" value="UDP-N-ACETYLBACILLOSAMINE N-ACETYLTRANSFERASE"/>
    <property type="match status" value="1"/>
</dbReference>
<dbReference type="Gene3D" id="3.40.50.20">
    <property type="match status" value="1"/>
</dbReference>
<reference evidence="3 4" key="1">
    <citation type="submission" date="2024-09" db="EMBL/GenBank/DDBJ databases">
        <authorList>
            <person name="Sun Q."/>
            <person name="Mori K."/>
        </authorList>
    </citation>
    <scope>NUCLEOTIDE SEQUENCE [LARGE SCALE GENOMIC DNA]</scope>
    <source>
        <strain evidence="3 4">CECT 8622</strain>
    </source>
</reference>
<protein>
    <submittedName>
        <fullName evidence="3">Acetyltransferase</fullName>
    </submittedName>
</protein>
<name>A0ABV5FE09_9FLAO</name>
<evidence type="ECO:0000313" key="3">
    <source>
        <dbReference type="EMBL" id="MFB9057599.1"/>
    </source>
</evidence>
<proteinExistence type="inferred from homology"/>
<dbReference type="RefSeq" id="WP_379861839.1">
    <property type="nucleotide sequence ID" value="NZ_JBHMFC010000081.1"/>
</dbReference>
<dbReference type="InterPro" id="IPR050179">
    <property type="entry name" value="Trans_hexapeptide_repeat"/>
</dbReference>
<dbReference type="Gene3D" id="2.160.10.10">
    <property type="entry name" value="Hexapeptide repeat proteins"/>
    <property type="match status" value="1"/>
</dbReference>
<dbReference type="Pfam" id="PF17836">
    <property type="entry name" value="PglD_N"/>
    <property type="match status" value="1"/>
</dbReference>
<dbReference type="InterPro" id="IPR041561">
    <property type="entry name" value="PglD_N"/>
</dbReference>
<feature type="domain" description="PglD N-terminal" evidence="2">
    <location>
        <begin position="4"/>
        <end position="84"/>
    </location>
</feature>
<keyword evidence="4" id="KW-1185">Reference proteome</keyword>
<sequence length="582" mass="65259">MSKNIIIIGASGHAKVIIDIIEQLEDYTIVGLIDSFKPKGSFIFQYEILGNEKDIPALSQTYDFYAGIIAIGDNWTRKNIYKKIIKIVPEFEFISAIHPKSIIGKGVKIGKGTVIMAGAIVNSDAKIEDFCIINTGALLEHDCNLGKFASLAPNATVGGNVKIGAFSAICLSANVIQDISIGIHSIIGAGALVNRKVGDYKMVYGIPGKVIKEIAKGEKYLYNADKYAKEKIESYPQIEVIDKKAPWDKLIQGIGSYDFYHTYDYHMLSKKPDETPVLVVYKKVGALIAIPLLLRDIPGTVYKDATSVYGYPGPITKKIEADFNNSNFIKSLKNYFIENNIISVFSRLNPFMAHQHLVLKNFGDVSLQGQVVNIDLDLKLEKQRALYASRLKTHVNKARRLCTIRKAETPAEIQAYIDIYYENMDRVQAKKDYYFSSAYFEDILKSKDFRTEVLLAIDNESGTIIAGSMFIMTHTIVQYHLSGTKEAFLHVMPTKLLIDEMRIIATQEGYKFFNLGGGLGGKDDDSLFDFKASFSKDFKPFYLWKLIVNEAVYNELVSKKNSPIASDFFPLYRAENHLNTDS</sequence>
<dbReference type="SUPFAM" id="SSF55729">
    <property type="entry name" value="Acyl-CoA N-acyltransferases (Nat)"/>
    <property type="match status" value="1"/>
</dbReference>
<dbReference type="PANTHER" id="PTHR43300">
    <property type="entry name" value="ACETYLTRANSFERASE"/>
    <property type="match status" value="1"/>
</dbReference>
<gene>
    <name evidence="3" type="ORF">ACFFU9_12695</name>
</gene>
<dbReference type="InterPro" id="IPR011004">
    <property type="entry name" value="Trimer_LpxA-like_sf"/>
</dbReference>
<organism evidence="3 4">
    <name type="scientific">Mariniflexile ostreae</name>
    <dbReference type="NCBI Taxonomy" id="1520892"/>
    <lineage>
        <taxon>Bacteria</taxon>
        <taxon>Pseudomonadati</taxon>
        <taxon>Bacteroidota</taxon>
        <taxon>Flavobacteriia</taxon>
        <taxon>Flavobacteriales</taxon>
        <taxon>Flavobacteriaceae</taxon>
        <taxon>Mariniflexile</taxon>
    </lineage>
</organism>
<evidence type="ECO:0000256" key="1">
    <source>
        <dbReference type="ARBA" id="ARBA00007274"/>
    </source>
</evidence>
<comment type="caution">
    <text evidence="3">The sequence shown here is derived from an EMBL/GenBank/DDBJ whole genome shotgun (WGS) entry which is preliminary data.</text>
</comment>
<dbReference type="NCBIfam" id="TIGR03570">
    <property type="entry name" value="NeuD_NnaD"/>
    <property type="match status" value="1"/>
</dbReference>
<dbReference type="Gene3D" id="3.40.630.30">
    <property type="match status" value="1"/>
</dbReference>
<dbReference type="InterPro" id="IPR020019">
    <property type="entry name" value="AcTrfase_PglD-like"/>
</dbReference>
<dbReference type="InterPro" id="IPR016181">
    <property type="entry name" value="Acyl_CoA_acyltransferase"/>
</dbReference>
<dbReference type="Pfam" id="PF02388">
    <property type="entry name" value="FemAB"/>
    <property type="match status" value="1"/>
</dbReference>
<dbReference type="InterPro" id="IPR003447">
    <property type="entry name" value="FEMABX"/>
</dbReference>
<evidence type="ECO:0000259" key="2">
    <source>
        <dbReference type="Pfam" id="PF17836"/>
    </source>
</evidence>
<evidence type="ECO:0000313" key="4">
    <source>
        <dbReference type="Proteomes" id="UP001589585"/>
    </source>
</evidence>